<evidence type="ECO:0000313" key="1">
    <source>
        <dbReference type="EnsemblMetazoa" id="Aqu2.1.32429_001"/>
    </source>
</evidence>
<organism evidence="1">
    <name type="scientific">Amphimedon queenslandica</name>
    <name type="common">Sponge</name>
    <dbReference type="NCBI Taxonomy" id="400682"/>
    <lineage>
        <taxon>Eukaryota</taxon>
        <taxon>Metazoa</taxon>
        <taxon>Porifera</taxon>
        <taxon>Demospongiae</taxon>
        <taxon>Heteroscleromorpha</taxon>
        <taxon>Haplosclerida</taxon>
        <taxon>Niphatidae</taxon>
        <taxon>Amphimedon</taxon>
    </lineage>
</organism>
<dbReference type="AlphaFoldDB" id="A0A1X7UY26"/>
<proteinExistence type="predicted"/>
<reference evidence="1" key="1">
    <citation type="submission" date="2017-05" db="UniProtKB">
        <authorList>
            <consortium name="EnsemblMetazoa"/>
        </authorList>
    </citation>
    <scope>IDENTIFICATION</scope>
</reference>
<sequence length="257" mass="28899">MNSFDFSAPLMRKVHINVLYEKIFSGIKMSFDDISRVELIVSWAARLSINACYLINRFTRYDSGGKFVYFSIGDCSIPSNSDSLASNSQQTETDDASLFKLPVLALQEAKAEHLVRSTDTIFLSHLKKRIKEDPAGSGVAPLAVVCISVDNISSFSEKWLSVYMYEVLGGQHNALAKKDLFKKNPAKSILKDVWAEVYVGLTSDEALHSGSRHNENGHFIHKMTLRLCKLKLVKEMSRSQKDNIERTGLKSFYPDYG</sequence>
<dbReference type="OrthoDB" id="5988050at2759"/>
<dbReference type="InParanoid" id="A0A1X7UY26"/>
<dbReference type="EnsemblMetazoa" id="Aqu2.1.32429_001">
    <property type="protein sequence ID" value="Aqu2.1.32429_001"/>
    <property type="gene ID" value="Aqu2.1.32429"/>
</dbReference>
<accession>A0A1X7UY26</accession>
<name>A0A1X7UY26_AMPQE</name>
<protein>
    <submittedName>
        <fullName evidence="1">Uncharacterized protein</fullName>
    </submittedName>
</protein>